<keyword evidence="1" id="KW-1133">Transmembrane helix</keyword>
<feature type="transmembrane region" description="Helical" evidence="1">
    <location>
        <begin position="12"/>
        <end position="28"/>
    </location>
</feature>
<protein>
    <submittedName>
        <fullName evidence="3">Uncharacterized protein</fullName>
    </submittedName>
</protein>
<organism evidence="2 3">
    <name type="scientific">Romanomermis culicivorax</name>
    <name type="common">Nematode worm</name>
    <dbReference type="NCBI Taxonomy" id="13658"/>
    <lineage>
        <taxon>Eukaryota</taxon>
        <taxon>Metazoa</taxon>
        <taxon>Ecdysozoa</taxon>
        <taxon>Nematoda</taxon>
        <taxon>Enoplea</taxon>
        <taxon>Dorylaimia</taxon>
        <taxon>Mermithida</taxon>
        <taxon>Mermithoidea</taxon>
        <taxon>Mermithidae</taxon>
        <taxon>Romanomermis</taxon>
    </lineage>
</organism>
<keyword evidence="2" id="KW-1185">Reference proteome</keyword>
<dbReference type="WBParaSite" id="nRc.2.0.1.t08869-RA">
    <property type="protein sequence ID" value="nRc.2.0.1.t08869-RA"/>
    <property type="gene ID" value="nRc.2.0.1.g08869"/>
</dbReference>
<sequence>MLIKILPIRYGFWIQCTFFFMITLLLTIEDEFGIALIVDTGRIFPLLNKWTNLRRVFVSFHK</sequence>
<reference evidence="3" key="1">
    <citation type="submission" date="2022-11" db="UniProtKB">
        <authorList>
            <consortium name="WormBaseParasite"/>
        </authorList>
    </citation>
    <scope>IDENTIFICATION</scope>
</reference>
<dbReference type="AlphaFoldDB" id="A0A915I673"/>
<evidence type="ECO:0000313" key="3">
    <source>
        <dbReference type="WBParaSite" id="nRc.2.0.1.t08869-RA"/>
    </source>
</evidence>
<evidence type="ECO:0000313" key="2">
    <source>
        <dbReference type="Proteomes" id="UP000887565"/>
    </source>
</evidence>
<proteinExistence type="predicted"/>
<keyword evidence="1" id="KW-0472">Membrane</keyword>
<keyword evidence="1" id="KW-0812">Transmembrane</keyword>
<dbReference type="Proteomes" id="UP000887565">
    <property type="component" value="Unplaced"/>
</dbReference>
<evidence type="ECO:0000256" key="1">
    <source>
        <dbReference type="SAM" id="Phobius"/>
    </source>
</evidence>
<accession>A0A915I673</accession>
<name>A0A915I673_ROMCU</name>